<accession>A0A9X2DP03</accession>
<organism evidence="6 7">
    <name type="scientific">Halalkalibacter oceani</name>
    <dbReference type="NCBI Taxonomy" id="1653776"/>
    <lineage>
        <taxon>Bacteria</taxon>
        <taxon>Bacillati</taxon>
        <taxon>Bacillota</taxon>
        <taxon>Bacilli</taxon>
        <taxon>Bacillales</taxon>
        <taxon>Bacillaceae</taxon>
        <taxon>Halalkalibacter</taxon>
    </lineage>
</organism>
<dbReference type="InterPro" id="IPR050438">
    <property type="entry name" value="LMW_PTPase"/>
</dbReference>
<comment type="similarity">
    <text evidence="1">Belongs to the low molecular weight phosphotyrosine protein phosphatase family.</text>
</comment>
<evidence type="ECO:0000256" key="4">
    <source>
        <dbReference type="PIRSR" id="PIRSR617867-1"/>
    </source>
</evidence>
<evidence type="ECO:0000259" key="5">
    <source>
        <dbReference type="SMART" id="SM00226"/>
    </source>
</evidence>
<dbReference type="Pfam" id="PF01451">
    <property type="entry name" value="LMWPc"/>
    <property type="match status" value="1"/>
</dbReference>
<feature type="active site" description="Proton donor" evidence="4">
    <location>
        <position position="127"/>
    </location>
</feature>
<keyword evidence="3" id="KW-0904">Protein phosphatase</keyword>
<dbReference type="PRINTS" id="PR00719">
    <property type="entry name" value="LMWPTPASE"/>
</dbReference>
<dbReference type="Gene3D" id="3.40.50.2300">
    <property type="match status" value="1"/>
</dbReference>
<protein>
    <submittedName>
        <fullName evidence="6">Low molecular weight protein arginine phosphatase</fullName>
    </submittedName>
</protein>
<dbReference type="SUPFAM" id="SSF52788">
    <property type="entry name" value="Phosphotyrosine protein phosphatases I"/>
    <property type="match status" value="1"/>
</dbReference>
<name>A0A9X2DP03_9BACI</name>
<evidence type="ECO:0000313" key="7">
    <source>
        <dbReference type="Proteomes" id="UP001139179"/>
    </source>
</evidence>
<dbReference type="InterPro" id="IPR036196">
    <property type="entry name" value="Ptyr_pPase_sf"/>
</dbReference>
<feature type="active site" description="Nucleophile" evidence="4">
    <location>
        <position position="18"/>
    </location>
</feature>
<evidence type="ECO:0000256" key="1">
    <source>
        <dbReference type="ARBA" id="ARBA00011063"/>
    </source>
</evidence>
<dbReference type="InterPro" id="IPR017867">
    <property type="entry name" value="Tyr_phospatase_low_mol_wt"/>
</dbReference>
<comment type="caution">
    <text evidence="6">The sequence shown here is derived from an EMBL/GenBank/DDBJ whole genome shotgun (WGS) entry which is preliminary data.</text>
</comment>
<dbReference type="InterPro" id="IPR023485">
    <property type="entry name" value="Ptyr_pPase"/>
</dbReference>
<keyword evidence="7" id="KW-1185">Reference proteome</keyword>
<dbReference type="PANTHER" id="PTHR11717">
    <property type="entry name" value="LOW MOLECULAR WEIGHT PROTEIN TYROSINE PHOSPHATASE"/>
    <property type="match status" value="1"/>
</dbReference>
<reference evidence="6" key="1">
    <citation type="submission" date="2022-05" db="EMBL/GenBank/DDBJ databases">
        <title>Comparative Genomics of Spacecraft Associated Microbes.</title>
        <authorList>
            <person name="Tran M.T."/>
            <person name="Wright A."/>
            <person name="Seuylemezian A."/>
            <person name="Eisen J."/>
            <person name="Coil D."/>
        </authorList>
    </citation>
    <scope>NUCLEOTIDE SEQUENCE</scope>
    <source>
        <strain evidence="6">214.1.1</strain>
    </source>
</reference>
<evidence type="ECO:0000256" key="2">
    <source>
        <dbReference type="ARBA" id="ARBA00022801"/>
    </source>
</evidence>
<dbReference type="RefSeq" id="WP_251223062.1">
    <property type="nucleotide sequence ID" value="NZ_JAMBOL010000006.1"/>
</dbReference>
<sequence length="157" mass="17295">MDEQELIALSKKKILFVCTGNTCRSPMAEALLRSRAADVEVKSAGIHALPSMPASDGTRAILEEKAIAPDHTSQAVSADLLTWADLVLTMTRSHKEAIQLLFPETSEHVHTLKEFVDDESEEVDIADPIGGSLEDYRQTAKEIERCLDKLTHKLANL</sequence>
<feature type="active site" evidence="4">
    <location>
        <position position="24"/>
    </location>
</feature>
<dbReference type="AlphaFoldDB" id="A0A9X2DP03"/>
<dbReference type="GO" id="GO:0004725">
    <property type="term" value="F:protein tyrosine phosphatase activity"/>
    <property type="evidence" value="ECO:0007669"/>
    <property type="project" value="InterPro"/>
</dbReference>
<feature type="domain" description="Phosphotyrosine protein phosphatase I" evidence="5">
    <location>
        <begin position="12"/>
        <end position="153"/>
    </location>
</feature>
<evidence type="ECO:0000256" key="3">
    <source>
        <dbReference type="ARBA" id="ARBA00022912"/>
    </source>
</evidence>
<dbReference type="CDD" id="cd16344">
    <property type="entry name" value="LMWPAP"/>
    <property type="match status" value="1"/>
</dbReference>
<proteinExistence type="inferred from homology"/>
<keyword evidence="2" id="KW-0378">Hydrolase</keyword>
<dbReference type="Proteomes" id="UP001139179">
    <property type="component" value="Unassembled WGS sequence"/>
</dbReference>
<gene>
    <name evidence="6" type="ORF">M3202_09235</name>
</gene>
<dbReference type="EMBL" id="JAMBOL010000006">
    <property type="protein sequence ID" value="MCM3714269.1"/>
    <property type="molecule type" value="Genomic_DNA"/>
</dbReference>
<dbReference type="PANTHER" id="PTHR11717:SF31">
    <property type="entry name" value="LOW MOLECULAR WEIGHT PROTEIN-TYROSINE-PHOSPHATASE ETP-RELATED"/>
    <property type="match status" value="1"/>
</dbReference>
<dbReference type="SMART" id="SM00226">
    <property type="entry name" value="LMWPc"/>
    <property type="match status" value="1"/>
</dbReference>
<evidence type="ECO:0000313" key="6">
    <source>
        <dbReference type="EMBL" id="MCM3714269.1"/>
    </source>
</evidence>